<comment type="caution">
    <text evidence="2">The sequence shown here is derived from an EMBL/GenBank/DDBJ whole genome shotgun (WGS) entry which is preliminary data.</text>
</comment>
<sequence length="311" mass="33848">MEESAMDWEHILAGTVENSENDASSCVFTDFLIPSSFYHILVICSFSGFITTPKFEFTASSLPNQHRNERSLGSLADSSSLPLTRLDAPNDRPSTKIEEITHPSPLLVDSENTDNNSEDQGWSKIGSSDLKPRQSQHRLICCSEIRPNFSSEPAVEFFTPKTKTSRPSQRWGGEGEAEEKGQSGRKEEGSVWDEPDSFPAAQPPSPPISASSARLASFHALPLHPPCLGGRGVVSGTGGEEGEEGVGKREKGEGRLDGLAWSVRSDADGSDGDDCRFGGRAGQKRQRGRRKERRVETEGEGQEKGRARTGD</sequence>
<feature type="compositionally biased region" description="Basic and acidic residues" evidence="1">
    <location>
        <begin position="88"/>
        <end position="101"/>
    </location>
</feature>
<keyword evidence="3" id="KW-1185">Reference proteome</keyword>
<dbReference type="Proteomes" id="UP001281761">
    <property type="component" value="Unassembled WGS sequence"/>
</dbReference>
<proteinExistence type="predicted"/>
<feature type="region of interest" description="Disordered" evidence="1">
    <location>
        <begin position="153"/>
        <end position="311"/>
    </location>
</feature>
<feature type="compositionally biased region" description="Basic and acidic residues" evidence="1">
    <location>
        <begin position="178"/>
        <end position="189"/>
    </location>
</feature>
<feature type="compositionally biased region" description="Basic residues" evidence="1">
    <location>
        <begin position="282"/>
        <end position="292"/>
    </location>
</feature>
<evidence type="ECO:0000313" key="3">
    <source>
        <dbReference type="Proteomes" id="UP001281761"/>
    </source>
</evidence>
<reference evidence="2 3" key="1">
    <citation type="journal article" date="2022" name="bioRxiv">
        <title>Genomics of Preaxostyla Flagellates Illuminates Evolutionary Transitions and the Path Towards Mitochondrial Loss.</title>
        <authorList>
            <person name="Novak L.V.F."/>
            <person name="Treitli S.C."/>
            <person name="Pyrih J."/>
            <person name="Halakuc P."/>
            <person name="Pipaliya S.V."/>
            <person name="Vacek V."/>
            <person name="Brzon O."/>
            <person name="Soukal P."/>
            <person name="Eme L."/>
            <person name="Dacks J.B."/>
            <person name="Karnkowska A."/>
            <person name="Elias M."/>
            <person name="Hampl V."/>
        </authorList>
    </citation>
    <scope>NUCLEOTIDE SEQUENCE [LARGE SCALE GENOMIC DNA]</scope>
    <source>
        <strain evidence="2">NAU3</strain>
        <tissue evidence="2">Gut</tissue>
    </source>
</reference>
<accession>A0ABQ9WLM8</accession>
<dbReference type="EMBL" id="JARBJD010000682">
    <property type="protein sequence ID" value="KAK2940369.1"/>
    <property type="molecule type" value="Genomic_DNA"/>
</dbReference>
<name>A0ABQ9WLM8_9EUKA</name>
<feature type="compositionally biased region" description="Low complexity" evidence="1">
    <location>
        <begin position="208"/>
        <end position="217"/>
    </location>
</feature>
<protein>
    <submittedName>
        <fullName evidence="2">Uncharacterized protein</fullName>
    </submittedName>
</protein>
<feature type="compositionally biased region" description="Basic and acidic residues" evidence="1">
    <location>
        <begin position="293"/>
        <end position="311"/>
    </location>
</feature>
<gene>
    <name evidence="2" type="ORF">BLNAU_24723</name>
</gene>
<organism evidence="2 3">
    <name type="scientific">Blattamonas nauphoetae</name>
    <dbReference type="NCBI Taxonomy" id="2049346"/>
    <lineage>
        <taxon>Eukaryota</taxon>
        <taxon>Metamonada</taxon>
        <taxon>Preaxostyla</taxon>
        <taxon>Oxymonadida</taxon>
        <taxon>Blattamonas</taxon>
    </lineage>
</organism>
<feature type="region of interest" description="Disordered" evidence="1">
    <location>
        <begin position="66"/>
        <end position="130"/>
    </location>
</feature>
<evidence type="ECO:0000256" key="1">
    <source>
        <dbReference type="SAM" id="MobiDB-lite"/>
    </source>
</evidence>
<evidence type="ECO:0000313" key="2">
    <source>
        <dbReference type="EMBL" id="KAK2940369.1"/>
    </source>
</evidence>
<feature type="compositionally biased region" description="Basic and acidic residues" evidence="1">
    <location>
        <begin position="245"/>
        <end position="256"/>
    </location>
</feature>
<feature type="compositionally biased region" description="Gly residues" evidence="1">
    <location>
        <begin position="229"/>
        <end position="239"/>
    </location>
</feature>